<dbReference type="PROSITE" id="PS00606">
    <property type="entry name" value="KS3_1"/>
    <property type="match status" value="1"/>
</dbReference>
<dbReference type="Gene3D" id="3.40.50.720">
    <property type="entry name" value="NAD(P)-binding Rossmann-like Domain"/>
    <property type="match status" value="1"/>
</dbReference>
<dbReference type="Pfam" id="PF00550">
    <property type="entry name" value="PP-binding"/>
    <property type="match status" value="1"/>
</dbReference>
<reference evidence="8" key="1">
    <citation type="submission" date="2021-03" db="EMBL/GenBank/DDBJ databases">
        <title>Chromosome level genome of the anhydrobiotic midge Polypedilum vanderplanki.</title>
        <authorList>
            <person name="Yoshida Y."/>
            <person name="Kikawada T."/>
            <person name="Gusev O."/>
        </authorList>
    </citation>
    <scope>NUCLEOTIDE SEQUENCE</scope>
    <source>
        <strain evidence="8">NIAS01</strain>
        <tissue evidence="8">Whole body or cell culture</tissue>
    </source>
</reference>
<evidence type="ECO:0000259" key="6">
    <source>
        <dbReference type="PROSITE" id="PS52004"/>
    </source>
</evidence>
<dbReference type="SMART" id="SM00827">
    <property type="entry name" value="PKS_AT"/>
    <property type="match status" value="1"/>
</dbReference>
<dbReference type="Pfam" id="PF00698">
    <property type="entry name" value="Acyl_transf_1"/>
    <property type="match status" value="1"/>
</dbReference>
<dbReference type="InterPro" id="IPR042104">
    <property type="entry name" value="PKS_dehydratase_sf"/>
</dbReference>
<keyword evidence="9" id="KW-1185">Reference proteome</keyword>
<evidence type="ECO:0000259" key="7">
    <source>
        <dbReference type="PROSITE" id="PS52019"/>
    </source>
</evidence>
<dbReference type="CDD" id="cd08954">
    <property type="entry name" value="KR_1_FAS_SDR_x"/>
    <property type="match status" value="1"/>
</dbReference>
<dbReference type="SUPFAM" id="SSF52151">
    <property type="entry name" value="FabD/lysophospholipase-like"/>
    <property type="match status" value="1"/>
</dbReference>
<feature type="region of interest" description="C-terminal hotdog fold" evidence="4">
    <location>
        <begin position="993"/>
        <end position="1121"/>
    </location>
</feature>
<evidence type="ECO:0000259" key="5">
    <source>
        <dbReference type="PROSITE" id="PS50075"/>
    </source>
</evidence>
<dbReference type="GO" id="GO:0004315">
    <property type="term" value="F:3-oxoacyl-[acyl-carrier-protein] synthase activity"/>
    <property type="evidence" value="ECO:0007669"/>
    <property type="project" value="InterPro"/>
</dbReference>
<dbReference type="Gene3D" id="3.10.129.110">
    <property type="entry name" value="Polyketide synthase dehydratase"/>
    <property type="match status" value="1"/>
</dbReference>
<dbReference type="GO" id="GO:0004312">
    <property type="term" value="F:fatty acid synthase activity"/>
    <property type="evidence" value="ECO:0007669"/>
    <property type="project" value="TreeGrafter"/>
</dbReference>
<dbReference type="Gene3D" id="3.40.50.1820">
    <property type="entry name" value="alpha/beta hydrolase"/>
    <property type="match status" value="1"/>
</dbReference>
<feature type="active site" description="Proton donor; for dehydratase activity" evidence="4">
    <location>
        <position position="1042"/>
    </location>
</feature>
<dbReference type="Proteomes" id="UP001107558">
    <property type="component" value="Chromosome 4"/>
</dbReference>
<evidence type="ECO:0000313" key="8">
    <source>
        <dbReference type="EMBL" id="KAG5667645.1"/>
    </source>
</evidence>
<dbReference type="Gene3D" id="3.40.47.10">
    <property type="match status" value="1"/>
</dbReference>
<feature type="region of interest" description="N-terminal hotdog fold" evidence="4">
    <location>
        <begin position="860"/>
        <end position="982"/>
    </location>
</feature>
<organism evidence="8 9">
    <name type="scientific">Polypedilum vanderplanki</name>
    <name type="common">Sleeping chironomid midge</name>
    <dbReference type="NCBI Taxonomy" id="319348"/>
    <lineage>
        <taxon>Eukaryota</taxon>
        <taxon>Metazoa</taxon>
        <taxon>Ecdysozoa</taxon>
        <taxon>Arthropoda</taxon>
        <taxon>Hexapoda</taxon>
        <taxon>Insecta</taxon>
        <taxon>Pterygota</taxon>
        <taxon>Neoptera</taxon>
        <taxon>Endopterygota</taxon>
        <taxon>Diptera</taxon>
        <taxon>Nematocera</taxon>
        <taxon>Chironomoidea</taxon>
        <taxon>Chironomidae</taxon>
        <taxon>Chironominae</taxon>
        <taxon>Polypedilum</taxon>
        <taxon>Polypedilum</taxon>
    </lineage>
</organism>
<dbReference type="CDD" id="cd00833">
    <property type="entry name" value="PKS"/>
    <property type="match status" value="1"/>
</dbReference>
<dbReference type="InterPro" id="IPR036736">
    <property type="entry name" value="ACP-like_sf"/>
</dbReference>
<dbReference type="InterPro" id="IPR016039">
    <property type="entry name" value="Thiolase-like"/>
</dbReference>
<feature type="domain" description="Carrier" evidence="5">
    <location>
        <begin position="1467"/>
        <end position="1544"/>
    </location>
</feature>
<dbReference type="SUPFAM" id="SSF53901">
    <property type="entry name" value="Thiolase-like"/>
    <property type="match status" value="1"/>
</dbReference>
<dbReference type="InterPro" id="IPR032821">
    <property type="entry name" value="PKS_assoc"/>
</dbReference>
<dbReference type="PROSITE" id="PS00012">
    <property type="entry name" value="PHOSPHOPANTETHEINE"/>
    <property type="match status" value="1"/>
</dbReference>
<dbReference type="InterPro" id="IPR014031">
    <property type="entry name" value="Ketoacyl_synth_C"/>
</dbReference>
<gene>
    <name evidence="8" type="ORF">PVAND_015619</name>
</gene>
<evidence type="ECO:0000256" key="2">
    <source>
        <dbReference type="ARBA" id="ARBA00022553"/>
    </source>
</evidence>
<dbReference type="Gene3D" id="3.30.70.3290">
    <property type="match status" value="1"/>
</dbReference>
<protein>
    <submittedName>
        <fullName evidence="8">Uncharacterized protein</fullName>
    </submittedName>
</protein>
<dbReference type="InterPro" id="IPR029058">
    <property type="entry name" value="AB_hydrolase_fold"/>
</dbReference>
<keyword evidence="2" id="KW-0597">Phosphoprotein</keyword>
<dbReference type="InterPro" id="IPR014030">
    <property type="entry name" value="Ketoacyl_synth_N"/>
</dbReference>
<dbReference type="Gene3D" id="3.40.366.10">
    <property type="entry name" value="Malonyl-Coenzyme A Acyl Carrier Protein, domain 2"/>
    <property type="match status" value="1"/>
</dbReference>
<evidence type="ECO:0000313" key="9">
    <source>
        <dbReference type="Proteomes" id="UP001107558"/>
    </source>
</evidence>
<evidence type="ECO:0000256" key="4">
    <source>
        <dbReference type="PROSITE-ProRule" id="PRU01363"/>
    </source>
</evidence>
<dbReference type="InterPro" id="IPR009081">
    <property type="entry name" value="PP-bd_ACP"/>
</dbReference>
<dbReference type="SMART" id="SM00822">
    <property type="entry name" value="PKS_KR"/>
    <property type="match status" value="1"/>
</dbReference>
<dbReference type="Pfam" id="PF08659">
    <property type="entry name" value="KR"/>
    <property type="match status" value="1"/>
</dbReference>
<dbReference type="SMART" id="SM00825">
    <property type="entry name" value="PKS_KS"/>
    <property type="match status" value="1"/>
</dbReference>
<proteinExistence type="predicted"/>
<dbReference type="InterPro" id="IPR036291">
    <property type="entry name" value="NAD(P)-bd_dom_sf"/>
</dbReference>
<dbReference type="Pfam" id="PF02801">
    <property type="entry name" value="Ketoacyl-synt_C"/>
    <property type="match status" value="1"/>
</dbReference>
<dbReference type="Gene3D" id="1.10.1200.10">
    <property type="entry name" value="ACP-like"/>
    <property type="match status" value="1"/>
</dbReference>
<feature type="active site" description="Proton acceptor; for dehydratase activity" evidence="4">
    <location>
        <position position="894"/>
    </location>
</feature>
<keyword evidence="3" id="KW-0808">Transferase</keyword>
<name>A0A9J6BD37_POLVA</name>
<feature type="domain" description="Ketosynthase family 3 (KS3)" evidence="6">
    <location>
        <begin position="18"/>
        <end position="423"/>
    </location>
</feature>
<evidence type="ECO:0000256" key="3">
    <source>
        <dbReference type="ARBA" id="ARBA00022679"/>
    </source>
</evidence>
<dbReference type="OrthoDB" id="329835at2759"/>
<dbReference type="InterPro" id="IPR020841">
    <property type="entry name" value="PKS_Beta-ketoAc_synthase_dom"/>
</dbReference>
<dbReference type="PROSITE" id="PS50075">
    <property type="entry name" value="CARRIER"/>
    <property type="match status" value="1"/>
</dbReference>
<dbReference type="EMBL" id="JADBJN010000004">
    <property type="protein sequence ID" value="KAG5667645.1"/>
    <property type="molecule type" value="Genomic_DNA"/>
</dbReference>
<dbReference type="SUPFAM" id="SSF51735">
    <property type="entry name" value="NAD(P)-binding Rossmann-fold domains"/>
    <property type="match status" value="1"/>
</dbReference>
<dbReference type="PANTHER" id="PTHR43775">
    <property type="entry name" value="FATTY ACID SYNTHASE"/>
    <property type="match status" value="1"/>
</dbReference>
<dbReference type="InterPro" id="IPR050091">
    <property type="entry name" value="PKS_NRPS_Biosynth_Enz"/>
</dbReference>
<dbReference type="SUPFAM" id="SSF55048">
    <property type="entry name" value="Probable ACP-binding domain of malonyl-CoA ACP transacylase"/>
    <property type="match status" value="1"/>
</dbReference>
<dbReference type="SUPFAM" id="SSF53474">
    <property type="entry name" value="alpha/beta-Hydrolases"/>
    <property type="match status" value="1"/>
</dbReference>
<feature type="domain" description="PKS/mFAS DH" evidence="7">
    <location>
        <begin position="860"/>
        <end position="1121"/>
    </location>
</feature>
<dbReference type="Pfam" id="PF00109">
    <property type="entry name" value="ketoacyl-synt"/>
    <property type="match status" value="1"/>
</dbReference>
<dbReference type="InterPro" id="IPR018201">
    <property type="entry name" value="Ketoacyl_synth_AS"/>
</dbReference>
<dbReference type="SUPFAM" id="SSF47336">
    <property type="entry name" value="ACP-like"/>
    <property type="match status" value="1"/>
</dbReference>
<dbReference type="PANTHER" id="PTHR43775:SF23">
    <property type="entry name" value="FATTY ACID SYNTHASE 3"/>
    <property type="match status" value="1"/>
</dbReference>
<sequence length="1833" mass="205270">MTSSEERRILTRVKVDRDDEIIISGISGRFPNSKNVEELSYNLYNKIDMVDDVERRWKHLNDEMPKRYGKTVNLEKFDASFFSINYKQAHNMDPQARILQEHAYEAIMDAGVAPKSLRGSRTGVFISCCTTEVDEHFYFGTAIKDGMGLTGTSRALLANRISFSMDLKGPSFTIDSACSSSGYALDLAFNAIRTGECDAAIVGGTNLLLHPATTLQFFRLGVLSKDGYCRPFDKDALGYCRSEAITVVFLQKRKDAKRIYAELVYSKTNIDGFKDEGLTYPSGKIQTKLLAEFYKDLDIDPKTVDYVEAHCAGTKVGDPEECITLETIFCNDRTKPLLIGSVKSNMGHTEGSSSLCSIIKSILIFENRTIPPNIHFTAPRTDIPSLVDGRLKVVNKMEKFDGNLIGVNSFGFGGANFHCLVKRNPKQKENRGIPKDDIPRLVLWSGRTEEAVNAVLENISSQPLDAEFIALLQNSQISNPTLNTYRGYGIYAKDNENTKCLAHHVNNFASSKRPIVFVYSGMGSQWPQMGADLMKIPIFALTIEKCHNILIEKQINLKEIITSSDTLIFENILNSFVGIAAIQIGLTNIMNAIGLKPDFVIGHSVGELGCAYADNCLTEEEMILCAYSRGMASLESKVIYGAMAAVGVGYDELKNMLIDGIEIACHNSADSSTISGPSDLIDVFVKKLKEKNIFAKKVQTSNIAYHSSYIDPLGPNLLRRLKDVIKNPKKRSSKWICSSVPKENWNDFDCRFSSAQYHSNNLLNPVLFQEASEILPKDALTIEIAPHGLLQSITKRLLPDGLHFSLTKRGISDNSLYLIKSLGKIFENGVDMDISAIYPQIEFPVSSGTPMISPLIKWDHTENWFVPKYDDKEHNDMQIIISLQDSEYGFISGHEIDGRVLFPATGYLFLAWKLAALQNKEFFDKFDVEFEDVKFLRACNIPADPNGIKLTVVVQRGSGKFEIINGKSTVCTGIVRIASESKMRQFYHEDSKKIELKAKDFYKELRLRGYNYKGLFKSVISSQSDGSSGNIKWQSNWIVFLDCLLQLQILSRDTRSLVLPVGIKKLTIKTRDHLALASKLDKNGVFKAFYSSKLKILQCGGVEIRGVQTQTVNRRPPNGIPILESYQFIPHYKNLVLSKTDIARFCIQLAIENFATAKISAEIRELLDADIKKGIIKPLKMNVFNADEIVQAFKLLASGKHIGKVVLRMREMENSEKSVPISVLPKVYFNPNLCYIICGGLGGFGLELTDWLILRGCKNIILSSSRGITNDYQKIRISLWKSYGVKVIISTSDITTRDGCIELITTASNIAPVGGIFNLAVKLRDGILENQDAKTFTECMAPKALATKYLHEVSRSRCPLLHEFVVFSSVSCGRGNAGQSNYGMANSVMERIIEQRHKIGLPGKAIQWGAIGDVGIVADMQEDKNDLEIGGTLPQRISSCLEVLDTLMTVKNPIVSSMVVAEKHNKNSGKDGIVKMIMNIMSIKDVKSLSIETKLSELGMDSLMTVEISQALEREFNLYITSQELRSITLQQLNALEKDGHFDEIENPINKFQFLLPSLDEEKEAYKSIIKLESNNNNGDKVLLITGIEGVGGKNYKNFARNLNNPTYLLQMSSCWYAKSLDEMYSAVVDDVLKLYDNEKSFLLIGYSFGSILTLKLVNALESKGKTGKVILIDGSPKLMQQIVLQFLPSKIKNDNDMENLVLKHYFRLIFPKERTDRLSKILQEITWEEKMLKVEEIFANYNSNSIEFIKNLFFGLLQRIKIAANLNLKSFNQLNSPITLIKPNEITLHEIEDDYGLQIYTKNNIQINSLKGNHSNIIENVDLSTLVNKIFS</sequence>
<dbReference type="InterPro" id="IPR006162">
    <property type="entry name" value="Ppantetheine_attach_site"/>
</dbReference>
<keyword evidence="1" id="KW-0596">Phosphopantetheine</keyword>
<evidence type="ECO:0000256" key="1">
    <source>
        <dbReference type="ARBA" id="ARBA00022450"/>
    </source>
</evidence>
<dbReference type="Gene3D" id="3.90.180.10">
    <property type="entry name" value="Medium-chain alcohol dehydrogenases, catalytic domain"/>
    <property type="match status" value="1"/>
</dbReference>
<dbReference type="InterPro" id="IPR016035">
    <property type="entry name" value="Acyl_Trfase/lysoPLipase"/>
</dbReference>
<dbReference type="InterPro" id="IPR057326">
    <property type="entry name" value="KR_dom"/>
</dbReference>
<dbReference type="GO" id="GO:0006633">
    <property type="term" value="P:fatty acid biosynthetic process"/>
    <property type="evidence" value="ECO:0007669"/>
    <property type="project" value="InterPro"/>
</dbReference>
<dbReference type="Pfam" id="PF16197">
    <property type="entry name" value="KAsynt_C_assoc"/>
    <property type="match status" value="1"/>
</dbReference>
<dbReference type="InterPro" id="IPR001227">
    <property type="entry name" value="Ac_transferase_dom_sf"/>
</dbReference>
<dbReference type="InterPro" id="IPR049900">
    <property type="entry name" value="PKS_mFAS_DH"/>
</dbReference>
<accession>A0A9J6BD37</accession>
<dbReference type="InterPro" id="IPR013968">
    <property type="entry name" value="PKS_KR"/>
</dbReference>
<dbReference type="PROSITE" id="PS52004">
    <property type="entry name" value="KS3_2"/>
    <property type="match status" value="1"/>
</dbReference>
<comment type="caution">
    <text evidence="8">The sequence shown here is derived from an EMBL/GenBank/DDBJ whole genome shotgun (WGS) entry which is preliminary data.</text>
</comment>
<dbReference type="InterPro" id="IPR016036">
    <property type="entry name" value="Malonyl_transacylase_ACP-bd"/>
</dbReference>
<dbReference type="PROSITE" id="PS52019">
    <property type="entry name" value="PKS_MFAS_DH"/>
    <property type="match status" value="1"/>
</dbReference>
<dbReference type="InterPro" id="IPR014043">
    <property type="entry name" value="Acyl_transferase_dom"/>
</dbReference>